<evidence type="ECO:0000256" key="2">
    <source>
        <dbReference type="ARBA" id="ARBA00022614"/>
    </source>
</evidence>
<evidence type="ECO:0000313" key="11">
    <source>
        <dbReference type="RefSeq" id="XP_010907229.1"/>
    </source>
</evidence>
<evidence type="ECO:0000256" key="1">
    <source>
        <dbReference type="ARBA" id="ARBA00008894"/>
    </source>
</evidence>
<dbReference type="Gene3D" id="3.40.50.300">
    <property type="entry name" value="P-loop containing nucleotide triphosphate hydrolases"/>
    <property type="match status" value="1"/>
</dbReference>
<dbReference type="InterPro" id="IPR055414">
    <property type="entry name" value="LRR_R13L4/SHOC2-like"/>
</dbReference>
<dbReference type="Pfam" id="PF23559">
    <property type="entry name" value="WHD_DRP"/>
    <property type="match status" value="1"/>
</dbReference>
<dbReference type="InterPro" id="IPR058922">
    <property type="entry name" value="WHD_DRP"/>
</dbReference>
<feature type="domain" description="NB-ARC" evidence="6">
    <location>
        <begin position="177"/>
        <end position="347"/>
    </location>
</feature>
<dbReference type="GO" id="GO:0043531">
    <property type="term" value="F:ADP binding"/>
    <property type="evidence" value="ECO:0007669"/>
    <property type="project" value="InterPro"/>
</dbReference>
<evidence type="ECO:0000313" key="10">
    <source>
        <dbReference type="Proteomes" id="UP000504607"/>
    </source>
</evidence>
<sequence>MAESVVSSVVSNVVSQLASLVTQEAAFLRGVRDQVEWVKAELSGMQGFLKDAESRRKGDERLESWIREVRDVAYEAEVIIDKVKYMAERRRQRRGFVGSISRYSHKPCELIRLHKIGSEIKKIKGKIRGISERRARYGIANLGEGGVERSSDWDDHLQALRQFPDHYFDDTDVIGFKDDKEKLVKLLVDPENKNRSVISIVGMGGLGKTTLARKIYNMDEVKQHFDTSIWLTISQKFDVRAILKDMVKKNISSAIEEMNEEELRKKLYDFFKDTKYFVVMDDVWDGLVWERIGPIFPNKNNGSRVLLTSRNIEVARSIDPSIDPHELHTLDDAESWELFCKKAFPNQHILEELQDVGRNLAKKCGGLPLALVVLGGCMSSRERSHLAWSEVDKSIEWEFMHKDKRCLDILALSYNDLPNQLKSCFLYIASFPEDSTISASKLVRLWIAEGFIPQRPKQTLLEETARNCLDELVQRCMIQAVEKSGGYERVKGIRIHDMLHEVGISEARKDEFLHVCSSDMAVSNGISTHRAAFNNVVNNEVATSSPHLRTLLGFNLVLEDSTAAGKFLNGLNSLRVLDLEGAYGLQELPEQIGDMIHLRYMGLRNTGLNRLPSSIGRLLNLQALDVRNTGVEWLPKSFWKIRALRHIYIHAYTFLSAPIVGDHSDLQTLKIEGYPCLETRYKVKMDRLVSLTLNFYPIPGDILFARAPNLHHLRSLRLHGRVLFKQRQQLPDSTQFPPNLTELVVSHSELEQDPMSVLEKLPNIRLLELALIEISGEIMSCSAGGFPRLQHLTLDEVFDLKEWRVEVGAMPRLTHLTIANCKKLEMLPDALQRMTALRELKLIRMPCQFNEGDRYKVQHIPSIIFEDEP</sequence>
<protein>
    <submittedName>
        <fullName evidence="11">LOW QUALITY PROTEIN: probable disease resistance RPP8-like protein 2</fullName>
    </submittedName>
</protein>
<dbReference type="Pfam" id="PF00931">
    <property type="entry name" value="NB-ARC"/>
    <property type="match status" value="1"/>
</dbReference>
<comment type="similarity">
    <text evidence="1">Belongs to the disease resistance NB-LRR family.</text>
</comment>
<dbReference type="PANTHER" id="PTHR23155">
    <property type="entry name" value="DISEASE RESISTANCE PROTEIN RP"/>
    <property type="match status" value="1"/>
</dbReference>
<evidence type="ECO:0000256" key="5">
    <source>
        <dbReference type="ARBA" id="ARBA00022821"/>
    </source>
</evidence>
<keyword evidence="5" id="KW-0611">Plant defense</keyword>
<dbReference type="CDD" id="cd14798">
    <property type="entry name" value="RX-CC_like"/>
    <property type="match status" value="1"/>
</dbReference>
<evidence type="ECO:0000256" key="4">
    <source>
        <dbReference type="ARBA" id="ARBA00022741"/>
    </source>
</evidence>
<organism evidence="10 11">
    <name type="scientific">Elaeis guineensis var. tenera</name>
    <name type="common">Oil palm</name>
    <dbReference type="NCBI Taxonomy" id="51953"/>
    <lineage>
        <taxon>Eukaryota</taxon>
        <taxon>Viridiplantae</taxon>
        <taxon>Streptophyta</taxon>
        <taxon>Embryophyta</taxon>
        <taxon>Tracheophyta</taxon>
        <taxon>Spermatophyta</taxon>
        <taxon>Magnoliopsida</taxon>
        <taxon>Liliopsida</taxon>
        <taxon>Arecaceae</taxon>
        <taxon>Arecoideae</taxon>
        <taxon>Cocoseae</taxon>
        <taxon>Elaeidinae</taxon>
        <taxon>Elaeis</taxon>
    </lineage>
</organism>
<dbReference type="RefSeq" id="XP_010907229.1">
    <property type="nucleotide sequence ID" value="XM_010908927.3"/>
</dbReference>
<dbReference type="PRINTS" id="PR00364">
    <property type="entry name" value="DISEASERSIST"/>
</dbReference>
<dbReference type="FunFam" id="1.10.10.10:FF:000322">
    <property type="entry name" value="Probable disease resistance protein At1g63360"/>
    <property type="match status" value="1"/>
</dbReference>
<dbReference type="Gene3D" id="1.10.8.430">
    <property type="entry name" value="Helical domain of apoptotic protease-activating factors"/>
    <property type="match status" value="1"/>
</dbReference>
<dbReference type="InterPro" id="IPR027417">
    <property type="entry name" value="P-loop_NTPase"/>
</dbReference>
<proteinExistence type="inferred from homology"/>
<dbReference type="InParanoid" id="A0A6I9QD02"/>
<dbReference type="InterPro" id="IPR002182">
    <property type="entry name" value="NB-ARC"/>
</dbReference>
<dbReference type="GO" id="GO:0042742">
    <property type="term" value="P:defense response to bacterium"/>
    <property type="evidence" value="ECO:0007669"/>
    <property type="project" value="UniProtKB-ARBA"/>
</dbReference>
<evidence type="ECO:0000256" key="3">
    <source>
        <dbReference type="ARBA" id="ARBA00022737"/>
    </source>
</evidence>
<dbReference type="Proteomes" id="UP000504607">
    <property type="component" value="Unplaced"/>
</dbReference>
<dbReference type="GO" id="GO:0002758">
    <property type="term" value="P:innate immune response-activating signaling pathway"/>
    <property type="evidence" value="ECO:0007669"/>
    <property type="project" value="UniProtKB-ARBA"/>
</dbReference>
<dbReference type="Pfam" id="PF23598">
    <property type="entry name" value="LRR_14"/>
    <property type="match status" value="1"/>
</dbReference>
<feature type="domain" description="Disease resistance protein winged helix" evidence="8">
    <location>
        <begin position="431"/>
        <end position="501"/>
    </location>
</feature>
<dbReference type="Pfam" id="PF18052">
    <property type="entry name" value="Rx_N"/>
    <property type="match status" value="1"/>
</dbReference>
<gene>
    <name evidence="11" type="primary">LOC105033941</name>
</gene>
<dbReference type="SUPFAM" id="SSF52540">
    <property type="entry name" value="P-loop containing nucleoside triphosphate hydrolases"/>
    <property type="match status" value="1"/>
</dbReference>
<dbReference type="Gene3D" id="1.10.10.10">
    <property type="entry name" value="Winged helix-like DNA-binding domain superfamily/Winged helix DNA-binding domain"/>
    <property type="match status" value="1"/>
</dbReference>
<dbReference type="SUPFAM" id="SSF52058">
    <property type="entry name" value="L domain-like"/>
    <property type="match status" value="1"/>
</dbReference>
<dbReference type="InterPro" id="IPR038005">
    <property type="entry name" value="RX-like_CC"/>
</dbReference>
<evidence type="ECO:0000259" key="7">
    <source>
        <dbReference type="Pfam" id="PF18052"/>
    </source>
</evidence>
<dbReference type="Gene3D" id="1.20.5.4130">
    <property type="match status" value="1"/>
</dbReference>
<feature type="domain" description="Disease resistance N-terminal" evidence="7">
    <location>
        <begin position="9"/>
        <end position="97"/>
    </location>
</feature>
<dbReference type="InterPro" id="IPR042197">
    <property type="entry name" value="Apaf_helical"/>
</dbReference>
<keyword evidence="10" id="KW-1185">Reference proteome</keyword>
<dbReference type="InterPro" id="IPR041118">
    <property type="entry name" value="Rx_N"/>
</dbReference>
<dbReference type="InterPro" id="IPR036388">
    <property type="entry name" value="WH-like_DNA-bd_sf"/>
</dbReference>
<dbReference type="GO" id="GO:0009626">
    <property type="term" value="P:plant-type hypersensitive response"/>
    <property type="evidence" value="ECO:0007669"/>
    <property type="project" value="UniProtKB-ARBA"/>
</dbReference>
<dbReference type="PANTHER" id="PTHR23155:SF1185">
    <property type="entry name" value="DISEASE RESISTANCE RPP8-LIKE PROTEIN 3-RELATED"/>
    <property type="match status" value="1"/>
</dbReference>
<dbReference type="Gene3D" id="3.80.10.10">
    <property type="entry name" value="Ribonuclease Inhibitor"/>
    <property type="match status" value="1"/>
</dbReference>
<evidence type="ECO:0000259" key="6">
    <source>
        <dbReference type="Pfam" id="PF00931"/>
    </source>
</evidence>
<keyword evidence="3" id="KW-0677">Repeat</keyword>
<evidence type="ECO:0000259" key="9">
    <source>
        <dbReference type="Pfam" id="PF23598"/>
    </source>
</evidence>
<keyword evidence="4" id="KW-0547">Nucleotide-binding</keyword>
<dbReference type="AlphaFoldDB" id="A0A6I9QD02"/>
<dbReference type="FunCoup" id="A0A6I9QD02">
    <property type="interactions" value="22"/>
</dbReference>
<keyword evidence="2" id="KW-0433">Leucine-rich repeat</keyword>
<dbReference type="OrthoDB" id="600370at2759"/>
<feature type="domain" description="Disease resistance R13L4/SHOC-2-like LRR" evidence="9">
    <location>
        <begin position="568"/>
        <end position="672"/>
    </location>
</feature>
<dbReference type="InterPro" id="IPR032675">
    <property type="entry name" value="LRR_dom_sf"/>
</dbReference>
<reference evidence="11" key="1">
    <citation type="submission" date="2025-08" db="UniProtKB">
        <authorList>
            <consortium name="RefSeq"/>
        </authorList>
    </citation>
    <scope>IDENTIFICATION</scope>
</reference>
<evidence type="ECO:0000259" key="8">
    <source>
        <dbReference type="Pfam" id="PF23559"/>
    </source>
</evidence>
<accession>A0A6I9QD02</accession>
<dbReference type="InterPro" id="IPR044974">
    <property type="entry name" value="Disease_R_plants"/>
</dbReference>
<name>A0A6I9QD02_ELAGV</name>
<dbReference type="FunFam" id="3.40.50.300:FF:001091">
    <property type="entry name" value="Probable disease resistance protein At1g61300"/>
    <property type="match status" value="1"/>
</dbReference>